<dbReference type="InterPro" id="IPR018720">
    <property type="entry name" value="DUF2249"/>
</dbReference>
<feature type="domain" description="AraC-type arabinose-binding/dimerisation" evidence="2">
    <location>
        <begin position="137"/>
        <end position="187"/>
    </location>
</feature>
<dbReference type="CDD" id="cd02208">
    <property type="entry name" value="cupin_RmlC-like"/>
    <property type="match status" value="1"/>
</dbReference>
<sequence>MLDDREVDVRAIPEAQRHALVLAAFDRLDIGQAILLTDDHEPRQLWEEFDRELPGSFTWNSLGETSAGAWQARIVRRTRRPLPRLVADTSALLGALDIDRGGSVWQLNPASRDLDANIIALPPGDTIATHDGPDLDVLILVLTGTGTVGTENGEIPLTPGALLWLPAGSQRRIEAGDDGLRYFSVHHRKPTLTISPLPPRTER</sequence>
<proteinExistence type="predicted"/>
<dbReference type="InterPro" id="IPR011051">
    <property type="entry name" value="RmlC_Cupin_sf"/>
</dbReference>
<evidence type="ECO:0000259" key="2">
    <source>
        <dbReference type="Pfam" id="PF02311"/>
    </source>
</evidence>
<organism evidence="4 5">
    <name type="scientific">Pseudoclavibacter endophyticus</name>
    <dbReference type="NCBI Taxonomy" id="1778590"/>
    <lineage>
        <taxon>Bacteria</taxon>
        <taxon>Bacillati</taxon>
        <taxon>Actinomycetota</taxon>
        <taxon>Actinomycetes</taxon>
        <taxon>Micrococcales</taxon>
        <taxon>Microbacteriaceae</taxon>
        <taxon>Pseudoclavibacter</taxon>
    </lineage>
</organism>
<dbReference type="Proteomes" id="UP000431744">
    <property type="component" value="Unassembled WGS sequence"/>
</dbReference>
<feature type="domain" description="DUF2249" evidence="3">
    <location>
        <begin position="6"/>
        <end position="76"/>
    </location>
</feature>
<dbReference type="EMBL" id="WBJY01000001">
    <property type="protein sequence ID" value="KAB1649539.1"/>
    <property type="molecule type" value="Genomic_DNA"/>
</dbReference>
<evidence type="ECO:0000259" key="3">
    <source>
        <dbReference type="Pfam" id="PF10006"/>
    </source>
</evidence>
<comment type="caution">
    <text evidence="4">The sequence shown here is derived from an EMBL/GenBank/DDBJ whole genome shotgun (WGS) entry which is preliminary data.</text>
</comment>
<keyword evidence="1" id="KW-0238">DNA-binding</keyword>
<name>A0A6H9WF28_9MICO</name>
<dbReference type="RefSeq" id="WP_158028129.1">
    <property type="nucleotide sequence ID" value="NZ_BMHG01000001.1"/>
</dbReference>
<evidence type="ECO:0000256" key="1">
    <source>
        <dbReference type="ARBA" id="ARBA00023125"/>
    </source>
</evidence>
<dbReference type="AlphaFoldDB" id="A0A6H9WF28"/>
<evidence type="ECO:0000313" key="5">
    <source>
        <dbReference type="Proteomes" id="UP000431744"/>
    </source>
</evidence>
<reference evidence="4 5" key="1">
    <citation type="submission" date="2019-09" db="EMBL/GenBank/DDBJ databases">
        <title>Phylogeny of genus Pseudoclavibacter and closely related genus.</title>
        <authorList>
            <person name="Li Y."/>
        </authorList>
    </citation>
    <scope>NUCLEOTIDE SEQUENCE [LARGE SCALE GENOMIC DNA]</scope>
    <source>
        <strain evidence="4 5">EGI 60007</strain>
    </source>
</reference>
<dbReference type="GO" id="GO:0006355">
    <property type="term" value="P:regulation of DNA-templated transcription"/>
    <property type="evidence" value="ECO:0007669"/>
    <property type="project" value="InterPro"/>
</dbReference>
<evidence type="ECO:0000313" key="4">
    <source>
        <dbReference type="EMBL" id="KAB1649539.1"/>
    </source>
</evidence>
<dbReference type="SUPFAM" id="SSF51182">
    <property type="entry name" value="RmlC-like cupins"/>
    <property type="match status" value="1"/>
</dbReference>
<dbReference type="Pfam" id="PF10006">
    <property type="entry name" value="DUF2249"/>
    <property type="match status" value="1"/>
</dbReference>
<gene>
    <name evidence="4" type="ORF">F8O04_04600</name>
</gene>
<dbReference type="Gene3D" id="2.60.120.10">
    <property type="entry name" value="Jelly Rolls"/>
    <property type="match status" value="1"/>
</dbReference>
<protein>
    <submittedName>
        <fullName evidence="4">DUF2249 domain-containing protein</fullName>
    </submittedName>
</protein>
<dbReference type="GO" id="GO:0003677">
    <property type="term" value="F:DNA binding"/>
    <property type="evidence" value="ECO:0007669"/>
    <property type="project" value="UniProtKB-KW"/>
</dbReference>
<dbReference type="Pfam" id="PF02311">
    <property type="entry name" value="AraC_binding"/>
    <property type="match status" value="1"/>
</dbReference>
<dbReference type="InterPro" id="IPR003313">
    <property type="entry name" value="AraC-bd"/>
</dbReference>
<dbReference type="InterPro" id="IPR014710">
    <property type="entry name" value="RmlC-like_jellyroll"/>
</dbReference>
<keyword evidence="5" id="KW-1185">Reference proteome</keyword>
<dbReference type="OrthoDB" id="8451629at2"/>
<accession>A0A6H9WF28</accession>